<reference evidence="1 2" key="1">
    <citation type="journal article" date="2013" name="Genome Announc.">
        <title>Complete Genome Sequence of the Solvent Producer Clostridium saccharobutylicum NCP262 (DSM 13864).</title>
        <authorList>
            <person name="Poehlein A."/>
            <person name="Hartwich K."/>
            <person name="Krabben P."/>
            <person name="Ehrenreich A."/>
            <person name="Liebl W."/>
            <person name="Durre P."/>
            <person name="Gottschalk G."/>
            <person name="Daniel R."/>
        </authorList>
    </citation>
    <scope>NUCLEOTIDE SEQUENCE [LARGE SCALE GENOMIC DNA]</scope>
    <source>
        <strain evidence="1">DSM 13864</strain>
    </source>
</reference>
<dbReference type="KEGG" id="csb:CLSA_c26760"/>
<dbReference type="HOGENOM" id="CLU_1640849_0_0_9"/>
<evidence type="ECO:0000313" key="2">
    <source>
        <dbReference type="Proteomes" id="UP000017118"/>
    </source>
</evidence>
<dbReference type="PATRIC" id="fig|1345695.10.peg.1886"/>
<accession>U5MW25</accession>
<dbReference type="EMBL" id="CP006721">
    <property type="protein sequence ID" value="AGX43647.1"/>
    <property type="molecule type" value="Genomic_DNA"/>
</dbReference>
<evidence type="ECO:0000313" key="1">
    <source>
        <dbReference type="EMBL" id="AGX43647.1"/>
    </source>
</evidence>
<dbReference type="AlphaFoldDB" id="U5MW25"/>
<gene>
    <name evidence="1" type="ORF">CLSA_c26760</name>
</gene>
<dbReference type="InterPro" id="IPR036388">
    <property type="entry name" value="WH-like_DNA-bd_sf"/>
</dbReference>
<sequence>MINNNYFKIPNDVFSLNLKPNQFVVLAYLLRHTNNNSKAFPSYQTIADNCNITRVTVINVVKQLIEQELIIKEIRKIPPSEDNKVSNETNVYSITEKVFKNCKEESLLNDSNGVIPLKGQTHIKDFSNSKINSSRSKLKFNNFEPREYDYDDLERKLLGWD</sequence>
<dbReference type="eggNOG" id="ENOG502ZP8Z">
    <property type="taxonomic scope" value="Bacteria"/>
</dbReference>
<organism evidence="1 2">
    <name type="scientific">Clostridium saccharobutylicum DSM 13864</name>
    <dbReference type="NCBI Taxonomy" id="1345695"/>
    <lineage>
        <taxon>Bacteria</taxon>
        <taxon>Bacillati</taxon>
        <taxon>Bacillota</taxon>
        <taxon>Clostridia</taxon>
        <taxon>Eubacteriales</taxon>
        <taxon>Clostridiaceae</taxon>
        <taxon>Clostridium</taxon>
    </lineage>
</organism>
<proteinExistence type="predicted"/>
<name>U5MW25_CLOSA</name>
<dbReference type="OrthoDB" id="9765378at2"/>
<dbReference type="Pfam" id="PF13730">
    <property type="entry name" value="HTH_36"/>
    <property type="match status" value="1"/>
</dbReference>
<dbReference type="Gene3D" id="1.10.10.10">
    <property type="entry name" value="Winged helix-like DNA-binding domain superfamily/Winged helix DNA-binding domain"/>
    <property type="match status" value="1"/>
</dbReference>
<keyword evidence="2" id="KW-1185">Reference proteome</keyword>
<protein>
    <submittedName>
        <fullName evidence="1">Helix-turn-helix domain protein</fullName>
    </submittedName>
</protein>
<dbReference type="SUPFAM" id="SSF46785">
    <property type="entry name" value="Winged helix' DNA-binding domain"/>
    <property type="match status" value="1"/>
</dbReference>
<dbReference type="InterPro" id="IPR036390">
    <property type="entry name" value="WH_DNA-bd_sf"/>
</dbReference>
<dbReference type="Proteomes" id="UP000017118">
    <property type="component" value="Chromosome"/>
</dbReference>